<evidence type="ECO:0000313" key="3">
    <source>
        <dbReference type="Proteomes" id="UP000078200"/>
    </source>
</evidence>
<proteinExistence type="predicted"/>
<dbReference type="EnsemblMetazoa" id="GAUT009315-RA">
    <property type="protein sequence ID" value="GAUT009315-PA"/>
    <property type="gene ID" value="GAUT009315"/>
</dbReference>
<dbReference type="VEuPathDB" id="VectorBase:GAUT009315"/>
<dbReference type="AlphaFoldDB" id="A0A1A9UME5"/>
<sequence length="105" mass="12066">MHEPNMAPKKLELIRQQLVDEQYQSNGTTFITSKIPFNEVTSVCQQHNNTEKLPDHSRMSNHFTNFSLPPRAPRLDDVINNPNTEPSIVHSLPQRNQQRCTSTLS</sequence>
<name>A0A1A9UME5_GLOAU</name>
<keyword evidence="3" id="KW-1185">Reference proteome</keyword>
<reference evidence="2" key="1">
    <citation type="submission" date="2020-05" db="UniProtKB">
        <authorList>
            <consortium name="EnsemblMetazoa"/>
        </authorList>
    </citation>
    <scope>IDENTIFICATION</scope>
    <source>
        <strain evidence="2">TTRI</strain>
    </source>
</reference>
<evidence type="ECO:0000313" key="2">
    <source>
        <dbReference type="EnsemblMetazoa" id="GAUT009315-PA"/>
    </source>
</evidence>
<dbReference type="Proteomes" id="UP000078200">
    <property type="component" value="Unassembled WGS sequence"/>
</dbReference>
<feature type="compositionally biased region" description="Polar residues" evidence="1">
    <location>
        <begin position="93"/>
        <end position="105"/>
    </location>
</feature>
<protein>
    <submittedName>
        <fullName evidence="2">Uncharacterized protein</fullName>
    </submittedName>
</protein>
<accession>A0A1A9UME5</accession>
<organism evidence="2 3">
    <name type="scientific">Glossina austeni</name>
    <name type="common">Savannah tsetse fly</name>
    <dbReference type="NCBI Taxonomy" id="7395"/>
    <lineage>
        <taxon>Eukaryota</taxon>
        <taxon>Metazoa</taxon>
        <taxon>Ecdysozoa</taxon>
        <taxon>Arthropoda</taxon>
        <taxon>Hexapoda</taxon>
        <taxon>Insecta</taxon>
        <taxon>Pterygota</taxon>
        <taxon>Neoptera</taxon>
        <taxon>Endopterygota</taxon>
        <taxon>Diptera</taxon>
        <taxon>Brachycera</taxon>
        <taxon>Muscomorpha</taxon>
        <taxon>Hippoboscoidea</taxon>
        <taxon>Glossinidae</taxon>
        <taxon>Glossina</taxon>
    </lineage>
</organism>
<feature type="region of interest" description="Disordered" evidence="1">
    <location>
        <begin position="50"/>
        <end position="105"/>
    </location>
</feature>
<evidence type="ECO:0000256" key="1">
    <source>
        <dbReference type="SAM" id="MobiDB-lite"/>
    </source>
</evidence>